<proteinExistence type="predicted"/>
<keyword evidence="1" id="KW-0143">Chaperone</keyword>
<sequence>LAGVAASIVLPGHRPGVSRFTVHVTAAYGSTVEYLPEATVITARAHHEAVFRASLAGDARLVARELLVLGRDGEQAGHLVTETVVNRDRTPVLNQSLTIDDTAASSAVLAGRRVLATVLKITGDEPCEPVAHDWCSRVPLAAGGSLTTALAADAVSALRLLDQLDRSG</sequence>
<feature type="non-terminal residue" evidence="2">
    <location>
        <position position="1"/>
    </location>
</feature>
<evidence type="ECO:0000313" key="2">
    <source>
        <dbReference type="EMBL" id="MFD1047269.1"/>
    </source>
</evidence>
<evidence type="ECO:0000256" key="1">
    <source>
        <dbReference type="ARBA" id="ARBA00023186"/>
    </source>
</evidence>
<comment type="caution">
    <text evidence="2">The sequence shown here is derived from an EMBL/GenBank/DDBJ whole genome shotgun (WGS) entry which is preliminary data.</text>
</comment>
<dbReference type="InterPro" id="IPR002669">
    <property type="entry name" value="UreD"/>
</dbReference>
<dbReference type="Proteomes" id="UP001597045">
    <property type="component" value="Unassembled WGS sequence"/>
</dbReference>
<organism evidence="2 3">
    <name type="scientific">Kibdelosporangium lantanae</name>
    <dbReference type="NCBI Taxonomy" id="1497396"/>
    <lineage>
        <taxon>Bacteria</taxon>
        <taxon>Bacillati</taxon>
        <taxon>Actinomycetota</taxon>
        <taxon>Actinomycetes</taxon>
        <taxon>Pseudonocardiales</taxon>
        <taxon>Pseudonocardiaceae</taxon>
        <taxon>Kibdelosporangium</taxon>
    </lineage>
</organism>
<reference evidence="3" key="1">
    <citation type="journal article" date="2019" name="Int. J. Syst. Evol. Microbiol.">
        <title>The Global Catalogue of Microorganisms (GCM) 10K type strain sequencing project: providing services to taxonomists for standard genome sequencing and annotation.</title>
        <authorList>
            <consortium name="The Broad Institute Genomics Platform"/>
            <consortium name="The Broad Institute Genome Sequencing Center for Infectious Disease"/>
            <person name="Wu L."/>
            <person name="Ma J."/>
        </authorList>
    </citation>
    <scope>NUCLEOTIDE SEQUENCE [LARGE SCALE GENOMIC DNA]</scope>
    <source>
        <strain evidence="3">JCM 31486</strain>
    </source>
</reference>
<accession>A0ABW3MC80</accession>
<keyword evidence="3" id="KW-1185">Reference proteome</keyword>
<evidence type="ECO:0000313" key="3">
    <source>
        <dbReference type="Proteomes" id="UP001597045"/>
    </source>
</evidence>
<dbReference type="EMBL" id="JBHTIS010000998">
    <property type="protein sequence ID" value="MFD1047269.1"/>
    <property type="molecule type" value="Genomic_DNA"/>
</dbReference>
<name>A0ABW3MC80_9PSEU</name>
<protein>
    <submittedName>
        <fullName evidence="2">Urease accessory protein UreD</fullName>
    </submittedName>
</protein>
<gene>
    <name evidence="2" type="ORF">ACFQ1S_17805</name>
</gene>
<dbReference type="Pfam" id="PF01774">
    <property type="entry name" value="UreD"/>
    <property type="match status" value="1"/>
</dbReference>